<evidence type="ECO:0000256" key="2">
    <source>
        <dbReference type="SAM" id="Phobius"/>
    </source>
</evidence>
<dbReference type="eggNOG" id="ENOG502SV94">
    <property type="taxonomic scope" value="Eukaryota"/>
</dbReference>
<evidence type="ECO:0000313" key="3">
    <source>
        <dbReference type="EMBL" id="EJK66673.1"/>
    </source>
</evidence>
<comment type="caution">
    <text evidence="3">The sequence shown here is derived from an EMBL/GenBank/DDBJ whole genome shotgun (WGS) entry which is preliminary data.</text>
</comment>
<feature type="compositionally biased region" description="Polar residues" evidence="1">
    <location>
        <begin position="55"/>
        <end position="82"/>
    </location>
</feature>
<feature type="transmembrane region" description="Helical" evidence="2">
    <location>
        <begin position="560"/>
        <end position="580"/>
    </location>
</feature>
<dbReference type="PANTHER" id="PTHR38909">
    <property type="entry name" value="G PROTEIN GAMMA DOMAIN-CONTAINING PROTEIN"/>
    <property type="match status" value="1"/>
</dbReference>
<feature type="compositionally biased region" description="Low complexity" evidence="1">
    <location>
        <begin position="365"/>
        <end position="381"/>
    </location>
</feature>
<accession>K0SK85</accession>
<name>K0SK85_THAOC</name>
<evidence type="ECO:0000256" key="1">
    <source>
        <dbReference type="SAM" id="MobiDB-lite"/>
    </source>
</evidence>
<keyword evidence="2" id="KW-1133">Transmembrane helix</keyword>
<feature type="compositionally biased region" description="Low complexity" evidence="1">
    <location>
        <begin position="273"/>
        <end position="284"/>
    </location>
</feature>
<evidence type="ECO:0000313" key="4">
    <source>
        <dbReference type="Proteomes" id="UP000266841"/>
    </source>
</evidence>
<protein>
    <recommendedName>
        <fullName evidence="5">PDZ domain-containing protein</fullName>
    </recommendedName>
</protein>
<feature type="region of interest" description="Disordered" evidence="1">
    <location>
        <begin position="738"/>
        <end position="799"/>
    </location>
</feature>
<dbReference type="PANTHER" id="PTHR38909:SF1">
    <property type="entry name" value="G PROTEIN GAMMA DOMAIN-CONTAINING PROTEIN"/>
    <property type="match status" value="1"/>
</dbReference>
<feature type="compositionally biased region" description="Low complexity" evidence="1">
    <location>
        <begin position="35"/>
        <end position="54"/>
    </location>
</feature>
<dbReference type="OrthoDB" id="49217at2759"/>
<keyword evidence="4" id="KW-1185">Reference proteome</keyword>
<feature type="compositionally biased region" description="Polar residues" evidence="1">
    <location>
        <begin position="102"/>
        <end position="122"/>
    </location>
</feature>
<evidence type="ECO:0008006" key="5">
    <source>
        <dbReference type="Google" id="ProtNLM"/>
    </source>
</evidence>
<feature type="compositionally biased region" description="Basic and acidic residues" evidence="1">
    <location>
        <begin position="739"/>
        <end position="749"/>
    </location>
</feature>
<dbReference type="OMA" id="HEDVEMW"/>
<feature type="compositionally biased region" description="Polar residues" evidence="1">
    <location>
        <begin position="598"/>
        <end position="607"/>
    </location>
</feature>
<dbReference type="EMBL" id="AGNL01014519">
    <property type="protein sequence ID" value="EJK66673.1"/>
    <property type="molecule type" value="Genomic_DNA"/>
</dbReference>
<keyword evidence="2" id="KW-0812">Transmembrane</keyword>
<dbReference type="Proteomes" id="UP000266841">
    <property type="component" value="Unassembled WGS sequence"/>
</dbReference>
<organism evidence="3 4">
    <name type="scientific">Thalassiosira oceanica</name>
    <name type="common">Marine diatom</name>
    <dbReference type="NCBI Taxonomy" id="159749"/>
    <lineage>
        <taxon>Eukaryota</taxon>
        <taxon>Sar</taxon>
        <taxon>Stramenopiles</taxon>
        <taxon>Ochrophyta</taxon>
        <taxon>Bacillariophyta</taxon>
        <taxon>Coscinodiscophyceae</taxon>
        <taxon>Thalassiosirophycidae</taxon>
        <taxon>Thalassiosirales</taxon>
        <taxon>Thalassiosiraceae</taxon>
        <taxon>Thalassiosira</taxon>
    </lineage>
</organism>
<feature type="compositionally biased region" description="Polar residues" evidence="1">
    <location>
        <begin position="317"/>
        <end position="339"/>
    </location>
</feature>
<dbReference type="AlphaFoldDB" id="K0SK85"/>
<gene>
    <name evidence="3" type="ORF">THAOC_12385</name>
</gene>
<sequence length="997" mass="106289">MARSAVPSTAPSEKETAGPTVAPSGPSQGVAEIGTASPTPSPSTSPRTTVPSSSGLQSASPVVLGITTSPPTTKPVLSSKDQPTPSPGKPVSSSSPSELSVLDTTVPSPTPTGESTSEQPIQPASAILPTVEPSLPTASSAPTKGMDGEFKPTPPRTSRPTAAVTQSPSKGLDGEFKPTASKTGRPTPSPVPIKQTTMPSRAASPPATDEPASASPTNGLPAVVETGSPTPRPSAQPTTSQPTPVPVEPTFSPSKHPVSSAPTDKPSAKEKTSSPTRRPSSKPKTSPPTSVPVEVTLKPIKSPASSSPTMKPVAALSTVSPSHDAQADSPTNHPSTKSTLPMVESLEPTGAQISSGSTAAPYAETVSSTIRPTPSITSTASDPDEVELPAMQFSLFETGGELSSQAIDELTATLEAFYDEQLTAYYQLDGDYYSSVSFAFVEQRTASQVFDEPLRGRHLQTGGTDVVYDIKVQFREKAPSSSEMVDTILFISDDDVSNIELVEDVAGTGNDELSNVFVVQVAEITLQVPTPSPTDTDKNYLKNPDGIDGPPGNQDKPNTVIIISAVAGVATLTMMLFVFVGGRRRRRRNSEARDPRSSSRQITSLVSDTPYDDDLGENGNNEGSIMSSVTDWNDYGAGATIQSVHREWPKTKDADYDAELAQRQAAEVAQEETQKSHACFSGWCGALEVTTSGEDQYHQVETEGEGLRSAAALNVKGTMTLEKEDDNVVPKTWELMQKQAEEDSHREETSATGYGLGATSDDTSTEIYSGGNQLQHNDGSFPTAKHGSIPLNERHQSGSTNISRYDWSAQETGSHIGTVEEDSSGKEKCISDEEKKLDSFIEDLAWLNDKIIKEKVSKENAKGESSAREELDVQHLDQADSYSYDLNSPQSWSSEEYSDKQSTLASQARSITCRDVYLPPGDQANYIQIVSTKDGPMIRSVVVNDNDLQEHVKPGDLVMALDDRDTRSMTAEQLRQILSVRCQRRRKLTVLQFEGGM</sequence>
<feature type="compositionally biased region" description="Low complexity" evidence="1">
    <location>
        <begin position="89"/>
        <end position="100"/>
    </location>
</feature>
<feature type="region of interest" description="Disordered" evidence="1">
    <location>
        <begin position="528"/>
        <end position="557"/>
    </location>
</feature>
<feature type="region of interest" description="Disordered" evidence="1">
    <location>
        <begin position="587"/>
        <end position="622"/>
    </location>
</feature>
<keyword evidence="2" id="KW-0472">Membrane</keyword>
<reference evidence="3 4" key="1">
    <citation type="journal article" date="2012" name="Genome Biol.">
        <title>Genome and low-iron response of an oceanic diatom adapted to chronic iron limitation.</title>
        <authorList>
            <person name="Lommer M."/>
            <person name="Specht M."/>
            <person name="Roy A.S."/>
            <person name="Kraemer L."/>
            <person name="Andreson R."/>
            <person name="Gutowska M.A."/>
            <person name="Wolf J."/>
            <person name="Bergner S.V."/>
            <person name="Schilhabel M.B."/>
            <person name="Klostermeier U.C."/>
            <person name="Beiko R.G."/>
            <person name="Rosenstiel P."/>
            <person name="Hippler M."/>
            <person name="Laroche J."/>
        </authorList>
    </citation>
    <scope>NUCLEOTIDE SEQUENCE [LARGE SCALE GENOMIC DNA]</scope>
    <source>
        <strain evidence="3 4">CCMP1005</strain>
    </source>
</reference>
<feature type="compositionally biased region" description="Low complexity" evidence="1">
    <location>
        <begin position="233"/>
        <end position="242"/>
    </location>
</feature>
<feature type="region of interest" description="Disordered" evidence="1">
    <location>
        <begin position="1"/>
        <end position="383"/>
    </location>
</feature>
<feature type="compositionally biased region" description="Polar residues" evidence="1">
    <location>
        <begin position="1"/>
        <end position="11"/>
    </location>
</feature>
<feature type="compositionally biased region" description="Polar residues" evidence="1">
    <location>
        <begin position="760"/>
        <end position="780"/>
    </location>
</feature>
<proteinExistence type="predicted"/>